<protein>
    <submittedName>
        <fullName evidence="1">Uncharacterized protein</fullName>
    </submittedName>
</protein>
<reference evidence="1 2" key="1">
    <citation type="submission" date="2020-04" db="EMBL/GenBank/DDBJ databases">
        <authorList>
            <person name="Liu A."/>
        </authorList>
    </citation>
    <scope>NUCLEOTIDE SEQUENCE [LARGE SCALE GENOMIC DNA]</scope>
    <source>
        <strain evidence="1 2">RZ02</strain>
    </source>
</reference>
<name>A0A848QKC8_9SPHN</name>
<sequence>MWWGFSGKLDFVNLVPAGNQDFVFTEVEGLFGRENDQPEEQRYSDCSSFAIMRSQKALNLAKDLLDRGNFMMPQPESFAFVFISSETCSLVTGLNDKDFDLLLENIDQVRAARVGCSGIGRFASESSATNASPTESEFEAGCALMLERFSLSLHFREDT</sequence>
<organism evidence="1 2">
    <name type="scientific">Pontixanthobacter rizhaonensis</name>
    <dbReference type="NCBI Taxonomy" id="2730337"/>
    <lineage>
        <taxon>Bacteria</taxon>
        <taxon>Pseudomonadati</taxon>
        <taxon>Pseudomonadota</taxon>
        <taxon>Alphaproteobacteria</taxon>
        <taxon>Sphingomonadales</taxon>
        <taxon>Erythrobacteraceae</taxon>
        <taxon>Pontixanthobacter</taxon>
    </lineage>
</organism>
<dbReference type="Proteomes" id="UP000561181">
    <property type="component" value="Unassembled WGS sequence"/>
</dbReference>
<gene>
    <name evidence="1" type="ORF">HKD42_03615</name>
</gene>
<dbReference type="RefSeq" id="WP_170010379.1">
    <property type="nucleotide sequence ID" value="NZ_JABCRE010000002.1"/>
</dbReference>
<accession>A0A848QKC8</accession>
<evidence type="ECO:0000313" key="2">
    <source>
        <dbReference type="Proteomes" id="UP000561181"/>
    </source>
</evidence>
<proteinExistence type="predicted"/>
<dbReference type="AlphaFoldDB" id="A0A848QKC8"/>
<evidence type="ECO:0000313" key="1">
    <source>
        <dbReference type="EMBL" id="NMW31143.1"/>
    </source>
</evidence>
<dbReference type="EMBL" id="JABCRE010000002">
    <property type="protein sequence ID" value="NMW31143.1"/>
    <property type="molecule type" value="Genomic_DNA"/>
</dbReference>
<keyword evidence="2" id="KW-1185">Reference proteome</keyword>
<comment type="caution">
    <text evidence="1">The sequence shown here is derived from an EMBL/GenBank/DDBJ whole genome shotgun (WGS) entry which is preliminary data.</text>
</comment>